<dbReference type="SUPFAM" id="SSF51735">
    <property type="entry name" value="NAD(P)-binding Rossmann-fold domains"/>
    <property type="match status" value="1"/>
</dbReference>
<comment type="similarity">
    <text evidence="1">Belongs to the short-chain dehydrogenases/reductases (SDR) family.</text>
</comment>
<dbReference type="NCBIfam" id="NF006132">
    <property type="entry name" value="PRK08277.1"/>
    <property type="match status" value="1"/>
</dbReference>
<feature type="compositionally biased region" description="Polar residues" evidence="3">
    <location>
        <begin position="10"/>
        <end position="21"/>
    </location>
</feature>
<dbReference type="PRINTS" id="PR00080">
    <property type="entry name" value="SDRFAMILY"/>
</dbReference>
<evidence type="ECO:0000256" key="1">
    <source>
        <dbReference type="ARBA" id="ARBA00006484"/>
    </source>
</evidence>
<keyword evidence="2" id="KW-0560">Oxidoreductase</keyword>
<sequence>MLSSVPVLPTDTQPAATRRPSSLDQFSLRNKVIVITGATGVLGESLSLAVAEAGAKVAILGRDAGRANCRVEAIRAGGGQAMAVLADVLDQAQMQQACDEILAAWGTIDGLVNAAGGNMPGANVAPDQDLFGLSIEHTRQAVDLNLFGTVIPTTVFGRVMAANGKGSIINVSSLTAQRPLTRVLGYTLAKKAVEAYTQWMAVELGLRYGGGMRINAIAPGVFLTEQNRSLLVAADGGHTDRARKFIAATPFQRFGEPEELTGTLIYLLSDASRFVTGETIIVDGGFNAYSGV</sequence>
<keyword evidence="5" id="KW-1185">Reference proteome</keyword>
<evidence type="ECO:0000256" key="3">
    <source>
        <dbReference type="SAM" id="MobiDB-lite"/>
    </source>
</evidence>
<evidence type="ECO:0000256" key="2">
    <source>
        <dbReference type="ARBA" id="ARBA00023002"/>
    </source>
</evidence>
<dbReference type="RefSeq" id="WP_226170586.1">
    <property type="nucleotide sequence ID" value="NZ_JAJADR010000001.1"/>
</dbReference>
<name>A0ABS8AL71_9BACT</name>
<proteinExistence type="inferred from homology"/>
<accession>A0ABS8AL71</accession>
<evidence type="ECO:0000313" key="4">
    <source>
        <dbReference type="EMBL" id="MCB2406556.1"/>
    </source>
</evidence>
<organism evidence="4 5">
    <name type="scientific">Hymenobacter lucidus</name>
    <dbReference type="NCBI Taxonomy" id="2880930"/>
    <lineage>
        <taxon>Bacteria</taxon>
        <taxon>Pseudomonadati</taxon>
        <taxon>Bacteroidota</taxon>
        <taxon>Cytophagia</taxon>
        <taxon>Cytophagales</taxon>
        <taxon>Hymenobacteraceae</taxon>
        <taxon>Hymenobacter</taxon>
    </lineage>
</organism>
<protein>
    <submittedName>
        <fullName evidence="4">SDR family oxidoreductase</fullName>
    </submittedName>
</protein>
<dbReference type="Proteomes" id="UP001165296">
    <property type="component" value="Unassembled WGS sequence"/>
</dbReference>
<evidence type="ECO:0000313" key="5">
    <source>
        <dbReference type="Proteomes" id="UP001165296"/>
    </source>
</evidence>
<reference evidence="4" key="1">
    <citation type="submission" date="2021-10" db="EMBL/GenBank/DDBJ databases">
        <authorList>
            <person name="Dean J.D."/>
            <person name="Kim M.K."/>
            <person name="Newey C.N."/>
            <person name="Stoker T.S."/>
            <person name="Thompson D.W."/>
            <person name="Grose J.H."/>
        </authorList>
    </citation>
    <scope>NUCLEOTIDE SEQUENCE</scope>
    <source>
        <strain evidence="4">BT178</strain>
    </source>
</reference>
<gene>
    <name evidence="4" type="ORF">LGH74_01080</name>
</gene>
<dbReference type="PANTHER" id="PTHR42760">
    <property type="entry name" value="SHORT-CHAIN DEHYDROGENASES/REDUCTASES FAMILY MEMBER"/>
    <property type="match status" value="1"/>
</dbReference>
<feature type="region of interest" description="Disordered" evidence="3">
    <location>
        <begin position="1"/>
        <end position="21"/>
    </location>
</feature>
<dbReference type="InterPro" id="IPR036291">
    <property type="entry name" value="NAD(P)-bd_dom_sf"/>
</dbReference>
<dbReference type="Pfam" id="PF13561">
    <property type="entry name" value="adh_short_C2"/>
    <property type="match status" value="1"/>
</dbReference>
<dbReference type="PANTHER" id="PTHR42760:SF115">
    <property type="entry name" value="3-OXOACYL-[ACYL-CARRIER-PROTEIN] REDUCTASE FABG"/>
    <property type="match status" value="1"/>
</dbReference>
<dbReference type="EMBL" id="JAJADR010000001">
    <property type="protein sequence ID" value="MCB2406556.1"/>
    <property type="molecule type" value="Genomic_DNA"/>
</dbReference>
<comment type="caution">
    <text evidence="4">The sequence shown here is derived from an EMBL/GenBank/DDBJ whole genome shotgun (WGS) entry which is preliminary data.</text>
</comment>
<dbReference type="Gene3D" id="3.40.50.720">
    <property type="entry name" value="NAD(P)-binding Rossmann-like Domain"/>
    <property type="match status" value="1"/>
</dbReference>
<dbReference type="PRINTS" id="PR00081">
    <property type="entry name" value="GDHRDH"/>
</dbReference>
<dbReference type="InterPro" id="IPR002347">
    <property type="entry name" value="SDR_fam"/>
</dbReference>